<dbReference type="Proteomes" id="UP000215127">
    <property type="component" value="Chromosome 2"/>
</dbReference>
<sequence length="289" mass="32429">MHSYILLYTKKVQSRVQLNAQNLDWTLNERLHRADISRSDLERGQTIADMDAANLIERGDTPDALGPGSPKKDFETSDLYKNVYDYVKEYMSRYDCSHDFNHILRVEGLAKHILAEEQKANPEKKLHKQAILLAALLHDVGDKKYIKPGENAEQMVSGVLARNGCPPRFVAKVSLIVENVSYTNETKRPQYVKAIVGAHPELAIVQDADRLDAIGAVGIGRVFAFGAVRDTGRGLQGSIDHFTDKLEKLEIMRVTERYQMVQRLCLLGLLDPGGDRTVFRIVLGKVQSS</sequence>
<proteinExistence type="predicted"/>
<evidence type="ECO:0000313" key="2">
    <source>
        <dbReference type="EMBL" id="SMQ47957.1"/>
    </source>
</evidence>
<name>A0A1X7RLU3_ZYMT9</name>
<dbReference type="PANTHER" id="PTHR33594">
    <property type="entry name" value="SUPERFAMILY HYDROLASE, PUTATIVE (AFU_ORTHOLOGUE AFUA_1G03035)-RELATED"/>
    <property type="match status" value="1"/>
</dbReference>
<protein>
    <recommendedName>
        <fullName evidence="1">HD/PDEase domain-containing protein</fullName>
    </recommendedName>
</protein>
<reference evidence="2 3" key="1">
    <citation type="submission" date="2016-06" db="EMBL/GenBank/DDBJ databases">
        <authorList>
            <person name="Kjaerup R.B."/>
            <person name="Dalgaard T.S."/>
            <person name="Juul-Madsen H.R."/>
        </authorList>
    </citation>
    <scope>NUCLEOTIDE SEQUENCE [LARGE SCALE GENOMIC DNA]</scope>
</reference>
<gene>
    <name evidence="2" type="ORF">ZT3D7_G3105</name>
</gene>
<accession>A0A1X7RLU3</accession>
<dbReference type="InterPro" id="IPR006674">
    <property type="entry name" value="HD_domain"/>
</dbReference>
<dbReference type="SMART" id="SM00471">
    <property type="entry name" value="HDc"/>
    <property type="match status" value="1"/>
</dbReference>
<dbReference type="Gene3D" id="1.10.3210.50">
    <property type="match status" value="1"/>
</dbReference>
<dbReference type="STRING" id="1276538.A0A1X7RLU3"/>
<dbReference type="CDD" id="cd00077">
    <property type="entry name" value="HDc"/>
    <property type="match status" value="1"/>
</dbReference>
<evidence type="ECO:0000259" key="1">
    <source>
        <dbReference type="SMART" id="SM00471"/>
    </source>
</evidence>
<evidence type="ECO:0000313" key="3">
    <source>
        <dbReference type="Proteomes" id="UP000215127"/>
    </source>
</evidence>
<dbReference type="PANTHER" id="PTHR33594:SF1">
    <property type="entry name" value="HD_PDEASE DOMAIN-CONTAINING PROTEIN"/>
    <property type="match status" value="1"/>
</dbReference>
<dbReference type="Pfam" id="PF01966">
    <property type="entry name" value="HD"/>
    <property type="match status" value="1"/>
</dbReference>
<dbReference type="EMBL" id="LT853693">
    <property type="protein sequence ID" value="SMQ47957.1"/>
    <property type="molecule type" value="Genomic_DNA"/>
</dbReference>
<dbReference type="AlphaFoldDB" id="A0A1X7RLU3"/>
<feature type="domain" description="HD/PDEase" evidence="1">
    <location>
        <begin position="95"/>
        <end position="223"/>
    </location>
</feature>
<keyword evidence="3" id="KW-1185">Reference proteome</keyword>
<organism evidence="2 3">
    <name type="scientific">Zymoseptoria tritici (strain ST99CH_3D7)</name>
    <dbReference type="NCBI Taxonomy" id="1276538"/>
    <lineage>
        <taxon>Eukaryota</taxon>
        <taxon>Fungi</taxon>
        <taxon>Dikarya</taxon>
        <taxon>Ascomycota</taxon>
        <taxon>Pezizomycotina</taxon>
        <taxon>Dothideomycetes</taxon>
        <taxon>Dothideomycetidae</taxon>
        <taxon>Mycosphaerellales</taxon>
        <taxon>Mycosphaerellaceae</taxon>
        <taxon>Zymoseptoria</taxon>
    </lineage>
</organism>
<dbReference type="SUPFAM" id="SSF109604">
    <property type="entry name" value="HD-domain/PDEase-like"/>
    <property type="match status" value="1"/>
</dbReference>
<dbReference type="InterPro" id="IPR003607">
    <property type="entry name" value="HD/PDEase_dom"/>
</dbReference>